<evidence type="ECO:0000313" key="2">
    <source>
        <dbReference type="EMBL" id="GGL07802.1"/>
    </source>
</evidence>
<name>A0A917VRS8_9ACTN</name>
<keyword evidence="3" id="KW-1185">Reference proteome</keyword>
<feature type="transmembrane region" description="Helical" evidence="1">
    <location>
        <begin position="6"/>
        <end position="28"/>
    </location>
</feature>
<comment type="caution">
    <text evidence="2">The sequence shown here is derived from an EMBL/GenBank/DDBJ whole genome shotgun (WGS) entry which is preliminary data.</text>
</comment>
<dbReference type="RefSeq" id="WP_189326696.1">
    <property type="nucleotide sequence ID" value="NZ_BMPQ01000035.1"/>
</dbReference>
<proteinExistence type="predicted"/>
<keyword evidence="1" id="KW-0472">Membrane</keyword>
<gene>
    <name evidence="2" type="ORF">GCM10010094_80600</name>
</gene>
<evidence type="ECO:0000313" key="3">
    <source>
        <dbReference type="Proteomes" id="UP000637788"/>
    </source>
</evidence>
<dbReference type="Proteomes" id="UP000637788">
    <property type="component" value="Unassembled WGS sequence"/>
</dbReference>
<reference evidence="2" key="2">
    <citation type="submission" date="2020-09" db="EMBL/GenBank/DDBJ databases">
        <authorList>
            <person name="Sun Q."/>
            <person name="Ohkuma M."/>
        </authorList>
    </citation>
    <scope>NUCLEOTIDE SEQUENCE</scope>
    <source>
        <strain evidence="2">JCM 3035</strain>
    </source>
</reference>
<keyword evidence="1" id="KW-0812">Transmembrane</keyword>
<reference evidence="2" key="1">
    <citation type="journal article" date="2014" name="Int. J. Syst. Evol. Microbiol.">
        <title>Complete genome sequence of Corynebacterium casei LMG S-19264T (=DSM 44701T), isolated from a smear-ripened cheese.</title>
        <authorList>
            <consortium name="US DOE Joint Genome Institute (JGI-PGF)"/>
            <person name="Walter F."/>
            <person name="Albersmeier A."/>
            <person name="Kalinowski J."/>
            <person name="Ruckert C."/>
        </authorList>
    </citation>
    <scope>NUCLEOTIDE SEQUENCE</scope>
    <source>
        <strain evidence="2">JCM 3035</strain>
    </source>
</reference>
<evidence type="ECO:0000256" key="1">
    <source>
        <dbReference type="SAM" id="Phobius"/>
    </source>
</evidence>
<dbReference type="EMBL" id="BMPQ01000035">
    <property type="protein sequence ID" value="GGL07802.1"/>
    <property type="molecule type" value="Genomic_DNA"/>
</dbReference>
<protein>
    <submittedName>
        <fullName evidence="2">Uncharacterized protein</fullName>
    </submittedName>
</protein>
<accession>A0A917VRS8</accession>
<sequence>MALLDTLVTTATGALSATIGVLVGGIVTHRAQDRQWLRDKQLIAYEELISHYAKFTMTISRAHAGRQGWDYDWSEWSAALTRASLVAPADVAGEIDNFGKAIGAFLDQVARDPARDPLHNPLSVEEFARASRAPAQAQVQLVNAIRRSLSKDQKALPFWIGGSLAGSPDDTR</sequence>
<keyword evidence="1" id="KW-1133">Transmembrane helix</keyword>
<organism evidence="2 3">
    <name type="scientific">Streptomyces flaveus</name>
    <dbReference type="NCBI Taxonomy" id="66370"/>
    <lineage>
        <taxon>Bacteria</taxon>
        <taxon>Bacillati</taxon>
        <taxon>Actinomycetota</taxon>
        <taxon>Actinomycetes</taxon>
        <taxon>Kitasatosporales</taxon>
        <taxon>Streptomycetaceae</taxon>
        <taxon>Streptomyces</taxon>
        <taxon>Streptomyces aurantiacus group</taxon>
    </lineage>
</organism>
<dbReference type="AlphaFoldDB" id="A0A917VRS8"/>